<name>A0ABS8H3X0_9SPHN</name>
<dbReference type="Gene3D" id="3.20.20.30">
    <property type="entry name" value="Luciferase-like domain"/>
    <property type="match status" value="1"/>
</dbReference>
<organism evidence="4 5">
    <name type="scientific">Sphingobium soli</name>
    <dbReference type="NCBI Taxonomy" id="1591116"/>
    <lineage>
        <taxon>Bacteria</taxon>
        <taxon>Pseudomonadati</taxon>
        <taxon>Pseudomonadota</taxon>
        <taxon>Alphaproteobacteria</taxon>
        <taxon>Sphingomonadales</taxon>
        <taxon>Sphingomonadaceae</taxon>
        <taxon>Sphingobium</taxon>
    </lineage>
</organism>
<dbReference type="SUPFAM" id="SSF51679">
    <property type="entry name" value="Bacterial luciferase-like"/>
    <property type="match status" value="1"/>
</dbReference>
<keyword evidence="5" id="KW-1185">Reference proteome</keyword>
<dbReference type="Proteomes" id="UP001198830">
    <property type="component" value="Unassembled WGS sequence"/>
</dbReference>
<dbReference type="InterPro" id="IPR036661">
    <property type="entry name" value="Luciferase-like_sf"/>
</dbReference>
<dbReference type="EMBL" id="JAJGNP010000003">
    <property type="protein sequence ID" value="MCC4232271.1"/>
    <property type="molecule type" value="Genomic_DNA"/>
</dbReference>
<dbReference type="RefSeq" id="WP_228226560.1">
    <property type="nucleotide sequence ID" value="NZ_JAJGNP010000003.1"/>
</dbReference>
<gene>
    <name evidence="4" type="ORF">LL253_06130</name>
</gene>
<proteinExistence type="predicted"/>
<protein>
    <submittedName>
        <fullName evidence="4">LLM class flavin-dependent oxidoreductase</fullName>
    </submittedName>
</protein>
<evidence type="ECO:0000313" key="5">
    <source>
        <dbReference type="Proteomes" id="UP001198830"/>
    </source>
</evidence>
<comment type="caution">
    <text evidence="4">The sequence shown here is derived from an EMBL/GenBank/DDBJ whole genome shotgun (WGS) entry which is preliminary data.</text>
</comment>
<dbReference type="PANTHER" id="PTHR30137">
    <property type="entry name" value="LUCIFERASE-LIKE MONOOXYGENASE"/>
    <property type="match status" value="1"/>
</dbReference>
<dbReference type="PANTHER" id="PTHR30137:SF8">
    <property type="entry name" value="BLR5498 PROTEIN"/>
    <property type="match status" value="1"/>
</dbReference>
<evidence type="ECO:0000256" key="2">
    <source>
        <dbReference type="ARBA" id="ARBA00023033"/>
    </source>
</evidence>
<dbReference type="Pfam" id="PF00296">
    <property type="entry name" value="Bac_luciferase"/>
    <property type="match status" value="1"/>
</dbReference>
<accession>A0ABS8H3X0</accession>
<sequence length="422" mass="47490">MKFHWFAEVTYPNVPKDFVESGELNWVKPNPSLFDPRESGEMYRMFIRLMQGADKVGFDGLAVNEHHATGFAMTPSPNLLAASLASTTENAAILVIGNSLALYNPPVRIAEEMAYLDCVSDGRLIAGFVFGTPMDSAFAYGNPPIEVRDRFHEARNLILRAWEEQEPFAFNGKYTKLRYVDILPRPVQKRPPVWVPGSGSVETWDLVIDENYCYGHLSFSGLYSAKPTVDAYWEYCDKRGGDMNPNRMAFTQIVCCAETDAEAEAKYYDAVRYFYRTNTVDPNFAMPPGYSTAKSMRSQNTLMKVGESKLTPEDKARAASGEMSFWEYDEKGFIIAGSPERVSQRLRELSKDLRIGQLIACCHVGDLAEDVAAENTRLMGERVIPTLRDLWSEYPDHWTPETSQKRVAAISPGIARAPEFAK</sequence>
<dbReference type="InterPro" id="IPR050766">
    <property type="entry name" value="Bact_Lucif_Oxidored"/>
</dbReference>
<reference evidence="4 5" key="1">
    <citation type="submission" date="2021-10" db="EMBL/GenBank/DDBJ databases">
        <title>The diversity and Nitrogen Metabolism of Culturable Nitrate-Utilizing Bacteria Within the Oxygen Minimum Zone of the Changjiang (Yangtze River)Estuary.</title>
        <authorList>
            <person name="Zhang D."/>
            <person name="Zheng J."/>
            <person name="Liu S."/>
            <person name="He W."/>
        </authorList>
    </citation>
    <scope>NUCLEOTIDE SEQUENCE [LARGE SCALE GENOMIC DNA]</scope>
    <source>
        <strain evidence="4 5">FXH275-2</strain>
    </source>
</reference>
<dbReference type="InterPro" id="IPR011251">
    <property type="entry name" value="Luciferase-like_dom"/>
</dbReference>
<evidence type="ECO:0000313" key="4">
    <source>
        <dbReference type="EMBL" id="MCC4232271.1"/>
    </source>
</evidence>
<evidence type="ECO:0000259" key="3">
    <source>
        <dbReference type="Pfam" id="PF00296"/>
    </source>
</evidence>
<keyword evidence="2" id="KW-0503">Monooxygenase</keyword>
<feature type="domain" description="Luciferase-like" evidence="3">
    <location>
        <begin position="41"/>
        <end position="350"/>
    </location>
</feature>
<keyword evidence="1" id="KW-0560">Oxidoreductase</keyword>
<evidence type="ECO:0000256" key="1">
    <source>
        <dbReference type="ARBA" id="ARBA00023002"/>
    </source>
</evidence>